<dbReference type="InterPro" id="IPR016944">
    <property type="entry name" value="UCP030066"/>
</dbReference>
<dbReference type="InterPro" id="IPR032808">
    <property type="entry name" value="DoxX"/>
</dbReference>
<evidence type="ECO:0000313" key="7">
    <source>
        <dbReference type="Proteomes" id="UP000278351"/>
    </source>
</evidence>
<comment type="caution">
    <text evidence="6">The sequence shown here is derived from an EMBL/GenBank/DDBJ whole genome shotgun (WGS) entry which is preliminary data.</text>
</comment>
<feature type="transmembrane region" description="Helical" evidence="5">
    <location>
        <begin position="45"/>
        <end position="65"/>
    </location>
</feature>
<reference evidence="6 7" key="1">
    <citation type="submission" date="2018-11" db="EMBL/GenBank/DDBJ databases">
        <title>Chitinophaga lutea sp.nov., isolate from arsenic contaminated soil.</title>
        <authorList>
            <person name="Zong Y."/>
        </authorList>
    </citation>
    <scope>NUCLEOTIDE SEQUENCE [LARGE SCALE GENOMIC DNA]</scope>
    <source>
        <strain evidence="6 7">ZY74</strain>
    </source>
</reference>
<dbReference type="OrthoDB" id="7960583at2"/>
<evidence type="ECO:0000256" key="2">
    <source>
        <dbReference type="ARBA" id="ARBA00022692"/>
    </source>
</evidence>
<evidence type="ECO:0000256" key="1">
    <source>
        <dbReference type="ARBA" id="ARBA00004141"/>
    </source>
</evidence>
<keyword evidence="3 5" id="KW-1133">Transmembrane helix</keyword>
<name>A0A3N4QA49_9BACT</name>
<evidence type="ECO:0000256" key="3">
    <source>
        <dbReference type="ARBA" id="ARBA00022989"/>
    </source>
</evidence>
<feature type="transmembrane region" description="Helical" evidence="5">
    <location>
        <begin position="97"/>
        <end position="114"/>
    </location>
</feature>
<dbReference type="EMBL" id="RPDH01000001">
    <property type="protein sequence ID" value="RPE14421.1"/>
    <property type="molecule type" value="Genomic_DNA"/>
</dbReference>
<feature type="transmembrane region" description="Helical" evidence="5">
    <location>
        <begin position="7"/>
        <end position="25"/>
    </location>
</feature>
<evidence type="ECO:0000313" key="6">
    <source>
        <dbReference type="EMBL" id="RPE14421.1"/>
    </source>
</evidence>
<keyword evidence="7" id="KW-1185">Reference proteome</keyword>
<sequence length="131" mass="14272">MKKTNIIYWILTGLMAAGMGVGAIFDALSWPEAVAYVTRLGYPASLVPFLGIAKILGIIAILVPGYPRLKEWAYAGLIFDLVGAMYSHIAFGDPASTWAPIILFIALVGGSYYYHHKRLRQKAGPSASFSY</sequence>
<comment type="subcellular location">
    <subcellularLocation>
        <location evidence="1">Membrane</location>
        <topology evidence="1">Multi-pass membrane protein</topology>
    </subcellularLocation>
</comment>
<accession>A0A3N4QA49</accession>
<evidence type="ECO:0000256" key="4">
    <source>
        <dbReference type="ARBA" id="ARBA00023136"/>
    </source>
</evidence>
<evidence type="ECO:0000256" key="5">
    <source>
        <dbReference type="SAM" id="Phobius"/>
    </source>
</evidence>
<organism evidence="6 7">
    <name type="scientific">Chitinophaga lutea</name>
    <dbReference type="NCBI Taxonomy" id="2488634"/>
    <lineage>
        <taxon>Bacteria</taxon>
        <taxon>Pseudomonadati</taxon>
        <taxon>Bacteroidota</taxon>
        <taxon>Chitinophagia</taxon>
        <taxon>Chitinophagales</taxon>
        <taxon>Chitinophagaceae</taxon>
        <taxon>Chitinophaga</taxon>
    </lineage>
</organism>
<dbReference type="AlphaFoldDB" id="A0A3N4QA49"/>
<dbReference type="Pfam" id="PF13564">
    <property type="entry name" value="DoxX_2"/>
    <property type="match status" value="1"/>
</dbReference>
<dbReference type="RefSeq" id="WP_123846664.1">
    <property type="nucleotide sequence ID" value="NZ_RPDH01000001.1"/>
</dbReference>
<keyword evidence="2 5" id="KW-0812">Transmembrane</keyword>
<feature type="transmembrane region" description="Helical" evidence="5">
    <location>
        <begin position="72"/>
        <end position="91"/>
    </location>
</feature>
<dbReference type="PIRSF" id="PIRSF030066">
    <property type="entry name" value="UCP030066"/>
    <property type="match status" value="1"/>
</dbReference>
<gene>
    <name evidence="6" type="ORF">EGT74_11795</name>
</gene>
<keyword evidence="4 5" id="KW-0472">Membrane</keyword>
<proteinExistence type="predicted"/>
<dbReference type="GO" id="GO:0016020">
    <property type="term" value="C:membrane"/>
    <property type="evidence" value="ECO:0007669"/>
    <property type="project" value="UniProtKB-SubCell"/>
</dbReference>
<dbReference type="Proteomes" id="UP000278351">
    <property type="component" value="Unassembled WGS sequence"/>
</dbReference>
<protein>
    <submittedName>
        <fullName evidence="6">DoxX family protein</fullName>
    </submittedName>
</protein>